<dbReference type="PANTHER" id="PTHR42812">
    <property type="entry name" value="BETA-XYLOSIDASE"/>
    <property type="match status" value="1"/>
</dbReference>
<evidence type="ECO:0000259" key="5">
    <source>
        <dbReference type="PROSITE" id="PS50022"/>
    </source>
</evidence>
<dbReference type="Gene3D" id="2.60.40.10">
    <property type="entry name" value="Immunoglobulins"/>
    <property type="match status" value="1"/>
</dbReference>
<name>A0ABP9ECM3_9GAMM</name>
<comment type="caution">
    <text evidence="6">The sequence shown here is derived from an EMBL/GenBank/DDBJ whole genome shotgun (WGS) entry which is preliminary data.</text>
</comment>
<dbReference type="Pfam" id="PF22633">
    <property type="entry name" value="F5_F8_type_C_2"/>
    <property type="match status" value="1"/>
</dbReference>
<keyword evidence="3" id="KW-0326">Glycosidase</keyword>
<feature type="signal peptide" evidence="4">
    <location>
        <begin position="1"/>
        <end position="19"/>
    </location>
</feature>
<evidence type="ECO:0000256" key="3">
    <source>
        <dbReference type="ARBA" id="ARBA00023295"/>
    </source>
</evidence>
<dbReference type="PROSITE" id="PS50022">
    <property type="entry name" value="FA58C_3"/>
    <property type="match status" value="1"/>
</dbReference>
<dbReference type="InterPro" id="IPR036116">
    <property type="entry name" value="FN3_sf"/>
</dbReference>
<dbReference type="Proteomes" id="UP001499988">
    <property type="component" value="Unassembled WGS sequence"/>
</dbReference>
<dbReference type="InterPro" id="IPR008979">
    <property type="entry name" value="Galactose-bd-like_sf"/>
</dbReference>
<dbReference type="InterPro" id="IPR023296">
    <property type="entry name" value="Glyco_hydro_beta-prop_sf"/>
</dbReference>
<dbReference type="InterPro" id="IPR051795">
    <property type="entry name" value="Glycosyl_Hydrlase_43"/>
</dbReference>
<evidence type="ECO:0000313" key="7">
    <source>
        <dbReference type="Proteomes" id="UP001499988"/>
    </source>
</evidence>
<proteinExistence type="inferred from homology"/>
<evidence type="ECO:0000256" key="2">
    <source>
        <dbReference type="ARBA" id="ARBA00022801"/>
    </source>
</evidence>
<dbReference type="CDD" id="cd08982">
    <property type="entry name" value="GH43-like"/>
    <property type="match status" value="1"/>
</dbReference>
<comment type="similarity">
    <text evidence="1">Belongs to the glycosyl hydrolase 43 family.</text>
</comment>
<dbReference type="Gene3D" id="2.60.120.260">
    <property type="entry name" value="Galactose-binding domain-like"/>
    <property type="match status" value="1"/>
</dbReference>
<keyword evidence="4" id="KW-0732">Signal</keyword>
<dbReference type="SUPFAM" id="SSF49265">
    <property type="entry name" value="Fibronectin type III"/>
    <property type="match status" value="1"/>
</dbReference>
<evidence type="ECO:0000313" key="6">
    <source>
        <dbReference type="EMBL" id="GAA4874677.1"/>
    </source>
</evidence>
<keyword evidence="2" id="KW-0378">Hydrolase</keyword>
<dbReference type="PANTHER" id="PTHR42812:SF12">
    <property type="entry name" value="BETA-XYLOSIDASE-RELATED"/>
    <property type="match status" value="1"/>
</dbReference>
<evidence type="ECO:0000256" key="4">
    <source>
        <dbReference type="SAM" id="SignalP"/>
    </source>
</evidence>
<evidence type="ECO:0000256" key="1">
    <source>
        <dbReference type="ARBA" id="ARBA00009865"/>
    </source>
</evidence>
<dbReference type="RefSeq" id="WP_345333001.1">
    <property type="nucleotide sequence ID" value="NZ_BAABJZ010000006.1"/>
</dbReference>
<dbReference type="SUPFAM" id="SSF75005">
    <property type="entry name" value="Arabinanase/levansucrase/invertase"/>
    <property type="match status" value="1"/>
</dbReference>
<feature type="domain" description="F5/8 type C" evidence="5">
    <location>
        <begin position="374"/>
        <end position="544"/>
    </location>
</feature>
<dbReference type="InterPro" id="IPR006710">
    <property type="entry name" value="Glyco_hydro_43"/>
</dbReference>
<reference evidence="7" key="1">
    <citation type="journal article" date="2019" name="Int. J. Syst. Evol. Microbiol.">
        <title>The Global Catalogue of Microorganisms (GCM) 10K type strain sequencing project: providing services to taxonomists for standard genome sequencing and annotation.</title>
        <authorList>
            <consortium name="The Broad Institute Genomics Platform"/>
            <consortium name="The Broad Institute Genome Sequencing Center for Infectious Disease"/>
            <person name="Wu L."/>
            <person name="Ma J."/>
        </authorList>
    </citation>
    <scope>NUCLEOTIDE SEQUENCE [LARGE SCALE GENOMIC DNA]</scope>
    <source>
        <strain evidence="7">JCM 18401</strain>
    </source>
</reference>
<dbReference type="Pfam" id="PF04616">
    <property type="entry name" value="Glyco_hydro_43"/>
    <property type="match status" value="1"/>
</dbReference>
<dbReference type="SUPFAM" id="SSF49785">
    <property type="entry name" value="Galactose-binding domain-like"/>
    <property type="match status" value="1"/>
</dbReference>
<feature type="chain" id="PRO_5045438254" evidence="4">
    <location>
        <begin position="20"/>
        <end position="646"/>
    </location>
</feature>
<dbReference type="InterPro" id="IPR003961">
    <property type="entry name" value="FN3_dom"/>
</dbReference>
<dbReference type="SMART" id="SM00060">
    <property type="entry name" value="FN3"/>
    <property type="match status" value="1"/>
</dbReference>
<organism evidence="6 7">
    <name type="scientific">Ferrimonas pelagia</name>
    <dbReference type="NCBI Taxonomy" id="1177826"/>
    <lineage>
        <taxon>Bacteria</taxon>
        <taxon>Pseudomonadati</taxon>
        <taxon>Pseudomonadota</taxon>
        <taxon>Gammaproteobacteria</taxon>
        <taxon>Alteromonadales</taxon>
        <taxon>Ferrimonadaceae</taxon>
        <taxon>Ferrimonas</taxon>
    </lineage>
</organism>
<accession>A0ABP9ECM3</accession>
<gene>
    <name evidence="6" type="ORF">GCM10023333_04650</name>
</gene>
<keyword evidence="7" id="KW-1185">Reference proteome</keyword>
<sequence>MKTSLSVITLSLLSASALAGTTLINPMDVEYQYGERISEKRQFIKAPGLVTRQSADPVVIKHEVDGEFQGYFKFASQGRGYWMSMDLIHWDHITPAGPWAVSYFTPGQEKDAGTTIIDPDTGLEWKDMIAPAALAKDGQVYLMASHRNGGKTELLVSDDPASGMWEFASEDLGFPVVGDTNLWDPALYHEDDQWYVYWGSSNLHPLWGTKINQHRQRGLELNRFAKPVITAHPDVHGWERMGFDHVHDNRAPYIEGPEMYKRGDTYYLTYAGPGTDGNVYGDGVYTAKSPLGPFEYQAHNPVSYKPGGYVHGAGHGNTFEDAHGNLWRSGSNWFGVNWVFERRNVLLPSAIDKDGVMYSTARFIDFPFHAPTGKYQDPNELFSGWMLLSYNKPASASSTLAPQNDRSFDAAFVTDENPRNFWVAADNNDSQFVTVDLQGEKTVRAIQLNYADYLVQGEAYRAPLPGSGVSRDAYDAQLYTHYRLSVSTDGESWTEVANNLDTQENRANVYVELDEPVSARYVRFDNVHVGVKHLAVNGLRVFGNAPGKAPKPPKGLTVERLDDRRSALVSWTPSEAKQSTVGYNIRFGVAKDKLYHTYQIWHDEFAGELAGQKEIRSLDLHNGYCFAIEAFNETGVSKLGKVRCVD</sequence>
<dbReference type="InterPro" id="IPR013783">
    <property type="entry name" value="Ig-like_fold"/>
</dbReference>
<protein>
    <submittedName>
        <fullName evidence="6">Family 43 glycosylhydrolase</fullName>
    </submittedName>
</protein>
<dbReference type="EMBL" id="BAABJZ010000006">
    <property type="protein sequence ID" value="GAA4874677.1"/>
    <property type="molecule type" value="Genomic_DNA"/>
</dbReference>
<dbReference type="Gene3D" id="2.115.10.20">
    <property type="entry name" value="Glycosyl hydrolase domain, family 43"/>
    <property type="match status" value="1"/>
</dbReference>
<dbReference type="InterPro" id="IPR000421">
    <property type="entry name" value="FA58C"/>
</dbReference>